<feature type="compositionally biased region" description="Low complexity" evidence="1">
    <location>
        <begin position="326"/>
        <end position="355"/>
    </location>
</feature>
<feature type="region of interest" description="Disordered" evidence="1">
    <location>
        <begin position="115"/>
        <end position="143"/>
    </location>
</feature>
<feature type="region of interest" description="Disordered" evidence="1">
    <location>
        <begin position="458"/>
        <end position="477"/>
    </location>
</feature>
<feature type="compositionally biased region" description="Low complexity" evidence="1">
    <location>
        <begin position="504"/>
        <end position="526"/>
    </location>
</feature>
<organism evidence="2 3">
    <name type="scientific">Cylindrobasidium torrendii FP15055 ss-10</name>
    <dbReference type="NCBI Taxonomy" id="1314674"/>
    <lineage>
        <taxon>Eukaryota</taxon>
        <taxon>Fungi</taxon>
        <taxon>Dikarya</taxon>
        <taxon>Basidiomycota</taxon>
        <taxon>Agaricomycotina</taxon>
        <taxon>Agaricomycetes</taxon>
        <taxon>Agaricomycetidae</taxon>
        <taxon>Agaricales</taxon>
        <taxon>Marasmiineae</taxon>
        <taxon>Physalacriaceae</taxon>
        <taxon>Cylindrobasidium</taxon>
    </lineage>
</organism>
<proteinExistence type="predicted"/>
<feature type="region of interest" description="Disordered" evidence="1">
    <location>
        <begin position="370"/>
        <end position="412"/>
    </location>
</feature>
<gene>
    <name evidence="2" type="ORF">CYLTODRAFT_412685</name>
</gene>
<feature type="compositionally biased region" description="Basic residues" evidence="1">
    <location>
        <begin position="574"/>
        <end position="585"/>
    </location>
</feature>
<feature type="compositionally biased region" description="Polar residues" evidence="1">
    <location>
        <begin position="527"/>
        <end position="555"/>
    </location>
</feature>
<name>A0A0D7B495_9AGAR</name>
<dbReference type="AlphaFoldDB" id="A0A0D7B495"/>
<accession>A0A0D7B495</accession>
<feature type="region of interest" description="Disordered" evidence="1">
    <location>
        <begin position="309"/>
        <end position="355"/>
    </location>
</feature>
<reference evidence="2 3" key="1">
    <citation type="journal article" date="2015" name="Fungal Genet. Biol.">
        <title>Evolution of novel wood decay mechanisms in Agaricales revealed by the genome sequences of Fistulina hepatica and Cylindrobasidium torrendii.</title>
        <authorList>
            <person name="Floudas D."/>
            <person name="Held B.W."/>
            <person name="Riley R."/>
            <person name="Nagy L.G."/>
            <person name="Koehler G."/>
            <person name="Ransdell A.S."/>
            <person name="Younus H."/>
            <person name="Chow J."/>
            <person name="Chiniquy J."/>
            <person name="Lipzen A."/>
            <person name="Tritt A."/>
            <person name="Sun H."/>
            <person name="Haridas S."/>
            <person name="LaButti K."/>
            <person name="Ohm R.A."/>
            <person name="Kues U."/>
            <person name="Blanchette R.A."/>
            <person name="Grigoriev I.V."/>
            <person name="Minto R.E."/>
            <person name="Hibbett D.S."/>
        </authorList>
    </citation>
    <scope>NUCLEOTIDE SEQUENCE [LARGE SCALE GENOMIC DNA]</scope>
    <source>
        <strain evidence="2 3">FP15055 ss-10</strain>
    </source>
</reference>
<evidence type="ECO:0000256" key="1">
    <source>
        <dbReference type="SAM" id="MobiDB-lite"/>
    </source>
</evidence>
<protein>
    <submittedName>
        <fullName evidence="2">Uncharacterized protein</fullName>
    </submittedName>
</protein>
<evidence type="ECO:0000313" key="2">
    <source>
        <dbReference type="EMBL" id="KIY65302.1"/>
    </source>
</evidence>
<sequence length="585" mass="63263">MSVSPPLQITLLVAGLQEVKIVPWLPPTASSPQQTADDMLSTVLAERPDALCGAIERKSPDQTCGDLAFVSCRLFSDNDGKFIAPNEDESIDGPLLESFTATGCLDESTLIPRTRKRDKEPVVSNSCPAPIHPSSADAHSTASNNLPVDSDASVVPSLSVPHICVGAILFPGFKISSTLPPSFEVHRALSRVVPCTGHYKATDLSKKYRIPRCDSFPYTARDEMYLRARGEFSWDLLQHHWEEVFDTAIRVEQWYRSMGYAKSRDDAQKYITKRRARREAAAKASDSKVGATKSDVVLDIGFNPLSALEESEARVTNDTSEDSDSTKSSQSTASSFDSPDNVESPPSSNESLPSVHNSRFVENDAHADYVSVDDPSSSTAPSDAAAAIHGPAPTKAAGSGEASHHNISSTDLYNGDCNAYNQRHKHYIKNRITGTNYGTSSNNMATRALRIEQTTQRRLENELRRTTNPSETPPPSRVRIARGGMFGLAMRNATQHSLAPAPHAVQSTSAAAQQASAPTSSSMSGSNITQAALPSSNAQTSSSQLPKNGVPQQWNRKAGSGGGSLADNSQQHLPRQRRRKRNHKS</sequence>
<feature type="region of interest" description="Disordered" evidence="1">
    <location>
        <begin position="500"/>
        <end position="585"/>
    </location>
</feature>
<dbReference type="EMBL" id="KN880595">
    <property type="protein sequence ID" value="KIY65302.1"/>
    <property type="molecule type" value="Genomic_DNA"/>
</dbReference>
<feature type="compositionally biased region" description="Low complexity" evidence="1">
    <location>
        <begin position="370"/>
        <end position="387"/>
    </location>
</feature>
<dbReference type="Proteomes" id="UP000054007">
    <property type="component" value="Unassembled WGS sequence"/>
</dbReference>
<keyword evidence="3" id="KW-1185">Reference proteome</keyword>
<evidence type="ECO:0000313" key="3">
    <source>
        <dbReference type="Proteomes" id="UP000054007"/>
    </source>
</evidence>